<feature type="region of interest" description="Disordered" evidence="1">
    <location>
        <begin position="75"/>
        <end position="107"/>
    </location>
</feature>
<dbReference type="Proteomes" id="UP001177003">
    <property type="component" value="Chromosome 8"/>
</dbReference>
<dbReference type="AlphaFoldDB" id="A0AA36EGR0"/>
<feature type="compositionally biased region" description="Polar residues" evidence="1">
    <location>
        <begin position="87"/>
        <end position="97"/>
    </location>
</feature>
<evidence type="ECO:0000256" key="1">
    <source>
        <dbReference type="SAM" id="MobiDB-lite"/>
    </source>
</evidence>
<feature type="region of interest" description="Disordered" evidence="1">
    <location>
        <begin position="292"/>
        <end position="323"/>
    </location>
</feature>
<evidence type="ECO:0000313" key="2">
    <source>
        <dbReference type="EMBL" id="CAI9295494.1"/>
    </source>
</evidence>
<proteinExistence type="predicted"/>
<evidence type="ECO:0000313" key="3">
    <source>
        <dbReference type="Proteomes" id="UP001177003"/>
    </source>
</evidence>
<protein>
    <submittedName>
        <fullName evidence="2">Uncharacterized protein</fullName>
    </submittedName>
</protein>
<feature type="region of interest" description="Disordered" evidence="1">
    <location>
        <begin position="1"/>
        <end position="25"/>
    </location>
</feature>
<gene>
    <name evidence="2" type="ORF">LSALG_LOCUS34432</name>
</gene>
<feature type="compositionally biased region" description="Basic and acidic residues" evidence="1">
    <location>
        <begin position="1"/>
        <end position="10"/>
    </location>
</feature>
<keyword evidence="3" id="KW-1185">Reference proteome</keyword>
<feature type="compositionally biased region" description="Low complexity" evidence="1">
    <location>
        <begin position="13"/>
        <end position="24"/>
    </location>
</feature>
<reference evidence="2" key="1">
    <citation type="submission" date="2023-04" db="EMBL/GenBank/DDBJ databases">
        <authorList>
            <person name="Vijverberg K."/>
            <person name="Xiong W."/>
            <person name="Schranz E."/>
        </authorList>
    </citation>
    <scope>NUCLEOTIDE SEQUENCE</scope>
</reference>
<feature type="compositionally biased region" description="Basic and acidic residues" evidence="1">
    <location>
        <begin position="75"/>
        <end position="86"/>
    </location>
</feature>
<dbReference type="EMBL" id="OX465084">
    <property type="protein sequence ID" value="CAI9295494.1"/>
    <property type="molecule type" value="Genomic_DNA"/>
</dbReference>
<accession>A0AA36EGR0</accession>
<organism evidence="2 3">
    <name type="scientific">Lactuca saligna</name>
    <name type="common">Willowleaf lettuce</name>
    <dbReference type="NCBI Taxonomy" id="75948"/>
    <lineage>
        <taxon>Eukaryota</taxon>
        <taxon>Viridiplantae</taxon>
        <taxon>Streptophyta</taxon>
        <taxon>Embryophyta</taxon>
        <taxon>Tracheophyta</taxon>
        <taxon>Spermatophyta</taxon>
        <taxon>Magnoliopsida</taxon>
        <taxon>eudicotyledons</taxon>
        <taxon>Gunneridae</taxon>
        <taxon>Pentapetalae</taxon>
        <taxon>asterids</taxon>
        <taxon>campanulids</taxon>
        <taxon>Asterales</taxon>
        <taxon>Asteraceae</taxon>
        <taxon>Cichorioideae</taxon>
        <taxon>Cichorieae</taxon>
        <taxon>Lactucinae</taxon>
        <taxon>Lactuca</taxon>
    </lineage>
</organism>
<sequence length="323" mass="36718">MIKEEYEKYLNESSKGSSSSQELSIPVKQWKSLPKAKVIEKQAEKQKEKFNEDFKPTNNYFSNCAIDAEINLDDNHVPEASKHSDDSTLTQDNNDLMNDQVEGEPNFEGERERMDVDVKGEHQNIIPIVVGEEVGNNTNVSNDQTDAFHDINENISNAGEGSETEEMFEDSSLDFDPAYPPMDRWIKSHPKEQVLGDPHEGVLTRAQLHAKNEKRHDKDIAKHISTKQKKNKKQRKLVLHEDSTDEEVVPETPITEKLGHNSPVRDSPSQSIFEETRNLYGNMETSIVDTTINHGEQPKQSTPEQTPIIPPEVSNTELFKEEV</sequence>
<feature type="compositionally biased region" description="Basic residues" evidence="1">
    <location>
        <begin position="226"/>
        <end position="237"/>
    </location>
</feature>
<feature type="compositionally biased region" description="Polar residues" evidence="1">
    <location>
        <begin position="292"/>
        <end position="305"/>
    </location>
</feature>
<feature type="region of interest" description="Disordered" evidence="1">
    <location>
        <begin position="226"/>
        <end position="271"/>
    </location>
</feature>
<name>A0AA36EGR0_LACSI</name>